<dbReference type="SMART" id="SM01012">
    <property type="entry name" value="ANTAR"/>
    <property type="match status" value="1"/>
</dbReference>
<name>A0ABT2J6M7_9PSEU</name>
<dbReference type="InterPro" id="IPR003018">
    <property type="entry name" value="GAF"/>
</dbReference>
<organism evidence="6 7">
    <name type="scientific">Actinophytocola gossypii</name>
    <dbReference type="NCBI Taxonomy" id="2812003"/>
    <lineage>
        <taxon>Bacteria</taxon>
        <taxon>Bacillati</taxon>
        <taxon>Actinomycetota</taxon>
        <taxon>Actinomycetes</taxon>
        <taxon>Pseudonocardiales</taxon>
        <taxon>Pseudonocardiaceae</taxon>
    </lineage>
</organism>
<evidence type="ECO:0000256" key="2">
    <source>
        <dbReference type="ARBA" id="ARBA00022777"/>
    </source>
</evidence>
<dbReference type="InterPro" id="IPR036388">
    <property type="entry name" value="WH-like_DNA-bd_sf"/>
</dbReference>
<gene>
    <name evidence="6" type="ORF">JT362_08490</name>
</gene>
<dbReference type="InterPro" id="IPR005561">
    <property type="entry name" value="ANTAR"/>
</dbReference>
<protein>
    <submittedName>
        <fullName evidence="6">ANTAR domain-containing protein</fullName>
    </submittedName>
</protein>
<evidence type="ECO:0000259" key="5">
    <source>
        <dbReference type="PROSITE" id="PS50921"/>
    </source>
</evidence>
<evidence type="ECO:0000256" key="3">
    <source>
        <dbReference type="ARBA" id="ARBA00023015"/>
    </source>
</evidence>
<keyword evidence="1" id="KW-0808">Transferase</keyword>
<sequence>MPATVSVLDTVDEALTREEQPVATNDVGLLATELASLTRALVDATTVGAVLRRIVTATTVIVPGADLVSFTLRDPGGGFFTPTGTDPVASALDEVQYETGAGPCVDAARLDGPAYAASDDLATELRWPTFAAAATGHGFAAVLSTDLLAHDRPPGPGGALNIYSHQRGGISTDDRYTALLLASHAALALAHVTAAELASLQRQQLLRAVETRDVIGQAKGILMARQGLTADEAFDLLRRTSQDLNVKLVDLARTLAEHPDGLVAP</sequence>
<dbReference type="SUPFAM" id="SSF52172">
    <property type="entry name" value="CheY-like"/>
    <property type="match status" value="1"/>
</dbReference>
<reference evidence="6 7" key="1">
    <citation type="submission" date="2021-02" db="EMBL/GenBank/DDBJ databases">
        <title>Actinophytocola xerophila sp. nov., isolated from soil of cotton cropping field.</title>
        <authorList>
            <person name="Huang R."/>
            <person name="Chen X."/>
            <person name="Ge X."/>
            <person name="Liu W."/>
        </authorList>
    </citation>
    <scope>NUCLEOTIDE SEQUENCE [LARGE SCALE GENOMIC DNA]</scope>
    <source>
        <strain evidence="6 7">S1-96</strain>
    </source>
</reference>
<dbReference type="InterPro" id="IPR029016">
    <property type="entry name" value="GAF-like_dom_sf"/>
</dbReference>
<dbReference type="InterPro" id="IPR011006">
    <property type="entry name" value="CheY-like_superfamily"/>
</dbReference>
<dbReference type="Gene3D" id="1.10.10.10">
    <property type="entry name" value="Winged helix-like DNA-binding domain superfamily/Winged helix DNA-binding domain"/>
    <property type="match status" value="1"/>
</dbReference>
<dbReference type="Pfam" id="PF13185">
    <property type="entry name" value="GAF_2"/>
    <property type="match status" value="1"/>
</dbReference>
<dbReference type="Pfam" id="PF03861">
    <property type="entry name" value="ANTAR"/>
    <property type="match status" value="1"/>
</dbReference>
<comment type="caution">
    <text evidence="6">The sequence shown here is derived from an EMBL/GenBank/DDBJ whole genome shotgun (WGS) entry which is preliminary data.</text>
</comment>
<dbReference type="Proteomes" id="UP001156441">
    <property type="component" value="Unassembled WGS sequence"/>
</dbReference>
<keyword evidence="2" id="KW-0418">Kinase</keyword>
<accession>A0ABT2J6M7</accession>
<dbReference type="EMBL" id="JAFFZE010000009">
    <property type="protein sequence ID" value="MCT2583150.1"/>
    <property type="molecule type" value="Genomic_DNA"/>
</dbReference>
<keyword evidence="3" id="KW-0805">Transcription regulation</keyword>
<dbReference type="SUPFAM" id="SSF55781">
    <property type="entry name" value="GAF domain-like"/>
    <property type="match status" value="1"/>
</dbReference>
<dbReference type="PIRSF" id="PIRSF036625">
    <property type="entry name" value="GAF_ANTAR"/>
    <property type="match status" value="1"/>
</dbReference>
<evidence type="ECO:0000313" key="6">
    <source>
        <dbReference type="EMBL" id="MCT2583150.1"/>
    </source>
</evidence>
<dbReference type="Gene3D" id="3.30.450.40">
    <property type="match status" value="1"/>
</dbReference>
<dbReference type="InterPro" id="IPR012074">
    <property type="entry name" value="GAF_ANTAR"/>
</dbReference>
<keyword evidence="4" id="KW-0804">Transcription</keyword>
<dbReference type="PROSITE" id="PS50921">
    <property type="entry name" value="ANTAR"/>
    <property type="match status" value="1"/>
</dbReference>
<proteinExistence type="predicted"/>
<evidence type="ECO:0000256" key="1">
    <source>
        <dbReference type="ARBA" id="ARBA00022679"/>
    </source>
</evidence>
<evidence type="ECO:0000256" key="4">
    <source>
        <dbReference type="ARBA" id="ARBA00023163"/>
    </source>
</evidence>
<evidence type="ECO:0000313" key="7">
    <source>
        <dbReference type="Proteomes" id="UP001156441"/>
    </source>
</evidence>
<feature type="domain" description="ANTAR" evidence="5">
    <location>
        <begin position="195"/>
        <end position="256"/>
    </location>
</feature>
<keyword evidence="7" id="KW-1185">Reference proteome</keyword>